<sequence>MSSTLLVQKLASVKLSKSEFDKIKWLKANNMEKSYKALTSLRKVLKAQENKNICRLCLKVGCKKIFSSQDFDIVAGIRQILQVQVEENDGKPQHICRACEVVLKSAVKLKETAEVSQWRLHQELEMVSCITPESDMKVTRHHGGYFTKRGAKIVREWACGKCRQTFEAFTEHEALPTCRSDNKSFVCETCGLELKSMTRLKRHRLYKIIKQLNTVQQSHIFVTHVGKPFLPER</sequence>
<evidence type="ECO:0000313" key="3">
    <source>
        <dbReference type="EMBL" id="PZC77735.1"/>
    </source>
</evidence>
<organism evidence="3 4">
    <name type="scientific">Helicoverpa armigera</name>
    <name type="common">Cotton bollworm</name>
    <name type="synonym">Heliothis armigera</name>
    <dbReference type="NCBI Taxonomy" id="29058"/>
    <lineage>
        <taxon>Eukaryota</taxon>
        <taxon>Metazoa</taxon>
        <taxon>Ecdysozoa</taxon>
        <taxon>Arthropoda</taxon>
        <taxon>Hexapoda</taxon>
        <taxon>Insecta</taxon>
        <taxon>Pterygota</taxon>
        <taxon>Neoptera</taxon>
        <taxon>Endopterygota</taxon>
        <taxon>Lepidoptera</taxon>
        <taxon>Glossata</taxon>
        <taxon>Ditrysia</taxon>
        <taxon>Noctuoidea</taxon>
        <taxon>Noctuidae</taxon>
        <taxon>Heliothinae</taxon>
        <taxon>Helicoverpa</taxon>
    </lineage>
</organism>
<feature type="binding site" evidence="1">
    <location>
        <position position="57"/>
    </location>
    <ligand>
        <name>Zn(2+)</name>
        <dbReference type="ChEBI" id="CHEBI:29105"/>
    </ligand>
</feature>
<keyword evidence="1" id="KW-0862">Zinc</keyword>
<keyword evidence="1" id="KW-0479">Metal-binding</keyword>
<dbReference type="Pfam" id="PF07776">
    <property type="entry name" value="zf-AD"/>
    <property type="match status" value="1"/>
</dbReference>
<feature type="binding site" evidence="1">
    <location>
        <position position="99"/>
    </location>
    <ligand>
        <name>Zn(2+)</name>
        <dbReference type="ChEBI" id="CHEBI:29105"/>
    </ligand>
</feature>
<proteinExistence type="predicted"/>
<dbReference type="EMBL" id="KZ149921">
    <property type="protein sequence ID" value="PZC77735.1"/>
    <property type="molecule type" value="Genomic_DNA"/>
</dbReference>
<keyword evidence="1" id="KW-0863">Zinc-finger</keyword>
<evidence type="ECO:0000256" key="1">
    <source>
        <dbReference type="PROSITE-ProRule" id="PRU01263"/>
    </source>
</evidence>
<dbReference type="PROSITE" id="PS51915">
    <property type="entry name" value="ZAD"/>
    <property type="match status" value="1"/>
</dbReference>
<dbReference type="Gene3D" id="3.40.1800.20">
    <property type="match status" value="1"/>
</dbReference>
<dbReference type="InterPro" id="IPR012934">
    <property type="entry name" value="Znf_AD"/>
</dbReference>
<evidence type="ECO:0000313" key="4">
    <source>
        <dbReference type="Proteomes" id="UP000249218"/>
    </source>
</evidence>
<dbReference type="OrthoDB" id="6077919at2759"/>
<feature type="domain" description="ZAD" evidence="2">
    <location>
        <begin position="52"/>
        <end position="123"/>
    </location>
</feature>
<evidence type="ECO:0000259" key="2">
    <source>
        <dbReference type="PROSITE" id="PS51915"/>
    </source>
</evidence>
<dbReference type="SMART" id="SM00868">
    <property type="entry name" value="zf-AD"/>
    <property type="match status" value="1"/>
</dbReference>
<name>A0A2W1BVR4_HELAM</name>
<accession>A0A2W1BVR4</accession>
<dbReference type="GO" id="GO:0008270">
    <property type="term" value="F:zinc ion binding"/>
    <property type="evidence" value="ECO:0007669"/>
    <property type="project" value="UniProtKB-UniRule"/>
</dbReference>
<protein>
    <recommendedName>
        <fullName evidence="2">ZAD domain-containing protein</fullName>
    </recommendedName>
</protein>
<reference evidence="3 4" key="1">
    <citation type="journal article" date="2017" name="BMC Biol.">
        <title>Genomic innovations, transcriptional plasticity and gene loss underlying the evolution and divergence of two highly polyphagous and invasive Helicoverpa pest species.</title>
        <authorList>
            <person name="Pearce S.L."/>
            <person name="Clarke D.F."/>
            <person name="East P.D."/>
            <person name="Elfekih S."/>
            <person name="Gordon K.H."/>
            <person name="Jermiin L.S."/>
            <person name="McGaughran A."/>
            <person name="Oakeshott J.G."/>
            <person name="Papanikolaou A."/>
            <person name="Perera O.P."/>
            <person name="Rane R.V."/>
            <person name="Richards S."/>
            <person name="Tay W.T."/>
            <person name="Walsh T.K."/>
            <person name="Anderson A."/>
            <person name="Anderson C.J."/>
            <person name="Asgari S."/>
            <person name="Board P.G."/>
            <person name="Bretschneider A."/>
            <person name="Campbell P.M."/>
            <person name="Chertemps T."/>
            <person name="Christeller J.T."/>
            <person name="Coppin C.W."/>
            <person name="Downes S.J."/>
            <person name="Duan G."/>
            <person name="Farnsworth C.A."/>
            <person name="Good R.T."/>
            <person name="Han L.B."/>
            <person name="Han Y.C."/>
            <person name="Hatje K."/>
            <person name="Horne I."/>
            <person name="Huang Y.P."/>
            <person name="Hughes D.S."/>
            <person name="Jacquin-Joly E."/>
            <person name="James W."/>
            <person name="Jhangiani S."/>
            <person name="Kollmar M."/>
            <person name="Kuwar S.S."/>
            <person name="Li S."/>
            <person name="Liu N.Y."/>
            <person name="Maibeche M.T."/>
            <person name="Miller J.R."/>
            <person name="Montagne N."/>
            <person name="Perry T."/>
            <person name="Qu J."/>
            <person name="Song S.V."/>
            <person name="Sutton G.G."/>
            <person name="Vogel H."/>
            <person name="Walenz B.P."/>
            <person name="Xu W."/>
            <person name="Zhang H.J."/>
            <person name="Zou Z."/>
            <person name="Batterham P."/>
            <person name="Edwards O.R."/>
            <person name="Feyereisen R."/>
            <person name="Gibbs R.A."/>
            <person name="Heckel D.G."/>
            <person name="McGrath A."/>
            <person name="Robin C."/>
            <person name="Scherer S.E."/>
            <person name="Worley K.C."/>
            <person name="Wu Y.D."/>
        </authorList>
    </citation>
    <scope>NUCLEOTIDE SEQUENCE [LARGE SCALE GENOMIC DNA]</scope>
    <source>
        <strain evidence="3">Harm_GR_Male_#8</strain>
        <tissue evidence="3">Whole organism</tissue>
    </source>
</reference>
<gene>
    <name evidence="3" type="primary">HaOG203035</name>
    <name evidence="3" type="ORF">B5X24_HaOG203035</name>
</gene>
<dbReference type="SUPFAM" id="SSF57716">
    <property type="entry name" value="Glucocorticoid receptor-like (DNA-binding domain)"/>
    <property type="match status" value="1"/>
</dbReference>
<dbReference type="Proteomes" id="UP000249218">
    <property type="component" value="Unassembled WGS sequence"/>
</dbReference>
<feature type="binding site" evidence="1">
    <location>
        <position position="54"/>
    </location>
    <ligand>
        <name>Zn(2+)</name>
        <dbReference type="ChEBI" id="CHEBI:29105"/>
    </ligand>
</feature>
<dbReference type="GO" id="GO:0005634">
    <property type="term" value="C:nucleus"/>
    <property type="evidence" value="ECO:0007669"/>
    <property type="project" value="InterPro"/>
</dbReference>
<keyword evidence="4" id="KW-1185">Reference proteome</keyword>
<feature type="binding site" evidence="1">
    <location>
        <position position="96"/>
    </location>
    <ligand>
        <name>Zn(2+)</name>
        <dbReference type="ChEBI" id="CHEBI:29105"/>
    </ligand>
</feature>
<dbReference type="AlphaFoldDB" id="A0A2W1BVR4"/>